<dbReference type="InterPro" id="IPR042089">
    <property type="entry name" value="Peptidase_M13_dom_2"/>
</dbReference>
<dbReference type="PANTHER" id="PTHR11733">
    <property type="entry name" value="ZINC METALLOPROTEASE FAMILY M13 NEPRILYSIN-RELATED"/>
    <property type="match status" value="1"/>
</dbReference>
<dbReference type="AlphaFoldDB" id="A0A9J6GQF7"/>
<dbReference type="Gene3D" id="3.40.390.10">
    <property type="entry name" value="Collagenase (Catalytic Domain)"/>
    <property type="match status" value="2"/>
</dbReference>
<evidence type="ECO:0000256" key="1">
    <source>
        <dbReference type="SAM" id="Phobius"/>
    </source>
</evidence>
<dbReference type="InterPro" id="IPR024079">
    <property type="entry name" value="MetalloPept_cat_dom_sf"/>
</dbReference>
<dbReference type="OrthoDB" id="6493278at2759"/>
<keyword evidence="1" id="KW-0472">Membrane</keyword>
<sequence>MALYNRLKSPKKEQEHSALLTWASVAVAVAIALGACIIVIAAVLRRTGDHNAGPCTSRVCTEFAKVLSDTIDNTADPCHSFDAYVCTGWHAAHRFPVRVKVISTALQDMIISVSKGTDLPPDNQSFHQKVGLFFLSCYDVLREGHDQVPMIREQLRAAGIVWPRRSRKPNVIRTLIYLSLELDWSVVVRVTPLRHRVQIDPAMSFWLSMQEQEKRSQTTRRRQSFELLKAHFSSGTNEPSVEFNDTDTLEQAFFPALAFAYNKQDGSVEQFPSGSLRESKWIHTLADFNVTEVPEFTTRNLGFVEAFLDLCEHYGEVETHLFISWMAVRYAGMFANPELISNHYDSGDGNMIRYRHGHWCYMLTYKFIGDLLLAPYNAHVYTATVRQDVERLVLSVRSKLAERLSTRAPYADDSSLTIEWSSLDTLLSALSIGAPGSKHSTALEHTIPSMTNSLVANWQALWKTIGSRNERIFSRTFRRGEEFSFAFYSASRGDFVLAPHVLTFPIYDVGLVDAVKYGAFGGLVATVSSNLAFGHYRTTNVTSSAVEDSMTCVNRSSPQREAAEIVTSIAALDVAVAAFRDQGSQHVIKDAIHLTPMELLFVSWCFLRCPGRLQALSDGCDSIVRHIPEFSRAFKCNIGTPLNPPEKCTLF</sequence>
<dbReference type="Gene3D" id="1.10.1380.10">
    <property type="entry name" value="Neutral endopeptidase , domain2"/>
    <property type="match status" value="1"/>
</dbReference>
<accession>A0A9J6GQF7</accession>
<proteinExistence type="predicted"/>
<comment type="caution">
    <text evidence="2">The sequence shown here is derived from an EMBL/GenBank/DDBJ whole genome shotgun (WGS) entry which is preliminary data.</text>
</comment>
<dbReference type="PROSITE" id="PS51885">
    <property type="entry name" value="NEPRILYSIN"/>
    <property type="match status" value="1"/>
</dbReference>
<gene>
    <name evidence="2" type="ORF">HPB48_022607</name>
</gene>
<evidence type="ECO:0000313" key="3">
    <source>
        <dbReference type="Proteomes" id="UP000821853"/>
    </source>
</evidence>
<protein>
    <submittedName>
        <fullName evidence="2">Uncharacterized protein</fullName>
    </submittedName>
</protein>
<organism evidence="2 3">
    <name type="scientific">Haemaphysalis longicornis</name>
    <name type="common">Bush tick</name>
    <dbReference type="NCBI Taxonomy" id="44386"/>
    <lineage>
        <taxon>Eukaryota</taxon>
        <taxon>Metazoa</taxon>
        <taxon>Ecdysozoa</taxon>
        <taxon>Arthropoda</taxon>
        <taxon>Chelicerata</taxon>
        <taxon>Arachnida</taxon>
        <taxon>Acari</taxon>
        <taxon>Parasitiformes</taxon>
        <taxon>Ixodida</taxon>
        <taxon>Ixodoidea</taxon>
        <taxon>Ixodidae</taxon>
        <taxon>Haemaphysalinae</taxon>
        <taxon>Haemaphysalis</taxon>
    </lineage>
</organism>
<dbReference type="Proteomes" id="UP000821853">
    <property type="component" value="Unassembled WGS sequence"/>
</dbReference>
<dbReference type="PANTHER" id="PTHR11733:SF241">
    <property type="entry name" value="GH26575P-RELATED"/>
    <property type="match status" value="1"/>
</dbReference>
<keyword evidence="1" id="KW-1133">Transmembrane helix</keyword>
<dbReference type="GO" id="GO:0004222">
    <property type="term" value="F:metalloendopeptidase activity"/>
    <property type="evidence" value="ECO:0007669"/>
    <property type="project" value="InterPro"/>
</dbReference>
<reference evidence="2 3" key="1">
    <citation type="journal article" date="2020" name="Cell">
        <title>Large-Scale Comparative Analyses of Tick Genomes Elucidate Their Genetic Diversity and Vector Capacities.</title>
        <authorList>
            <consortium name="Tick Genome and Microbiome Consortium (TIGMIC)"/>
            <person name="Jia N."/>
            <person name="Wang J."/>
            <person name="Shi W."/>
            <person name="Du L."/>
            <person name="Sun Y."/>
            <person name="Zhan W."/>
            <person name="Jiang J.F."/>
            <person name="Wang Q."/>
            <person name="Zhang B."/>
            <person name="Ji P."/>
            <person name="Bell-Sakyi L."/>
            <person name="Cui X.M."/>
            <person name="Yuan T.T."/>
            <person name="Jiang B.G."/>
            <person name="Yang W.F."/>
            <person name="Lam T.T."/>
            <person name="Chang Q.C."/>
            <person name="Ding S.J."/>
            <person name="Wang X.J."/>
            <person name="Zhu J.G."/>
            <person name="Ruan X.D."/>
            <person name="Zhao L."/>
            <person name="Wei J.T."/>
            <person name="Ye R.Z."/>
            <person name="Que T.C."/>
            <person name="Du C.H."/>
            <person name="Zhou Y.H."/>
            <person name="Cheng J.X."/>
            <person name="Dai P.F."/>
            <person name="Guo W.B."/>
            <person name="Han X.H."/>
            <person name="Huang E.J."/>
            <person name="Li L.F."/>
            <person name="Wei W."/>
            <person name="Gao Y.C."/>
            <person name="Liu J.Z."/>
            <person name="Shao H.Z."/>
            <person name="Wang X."/>
            <person name="Wang C.C."/>
            <person name="Yang T.C."/>
            <person name="Huo Q.B."/>
            <person name="Li W."/>
            <person name="Chen H.Y."/>
            <person name="Chen S.E."/>
            <person name="Zhou L.G."/>
            <person name="Ni X.B."/>
            <person name="Tian J.H."/>
            <person name="Sheng Y."/>
            <person name="Liu T."/>
            <person name="Pan Y.S."/>
            <person name="Xia L.Y."/>
            <person name="Li J."/>
            <person name="Zhao F."/>
            <person name="Cao W.C."/>
        </authorList>
    </citation>
    <scope>NUCLEOTIDE SEQUENCE [LARGE SCALE GENOMIC DNA]</scope>
    <source>
        <strain evidence="2">HaeL-2018</strain>
    </source>
</reference>
<keyword evidence="1" id="KW-0812">Transmembrane</keyword>
<dbReference type="SUPFAM" id="SSF55486">
    <property type="entry name" value="Metalloproteases ('zincins'), catalytic domain"/>
    <property type="match status" value="1"/>
</dbReference>
<dbReference type="InterPro" id="IPR000718">
    <property type="entry name" value="Peptidase_M13"/>
</dbReference>
<dbReference type="VEuPathDB" id="VectorBase:HLOH_043281"/>
<dbReference type="GO" id="GO:0005886">
    <property type="term" value="C:plasma membrane"/>
    <property type="evidence" value="ECO:0007669"/>
    <property type="project" value="TreeGrafter"/>
</dbReference>
<dbReference type="OMA" id="LRESKWI"/>
<name>A0A9J6GQF7_HAELO</name>
<keyword evidence="3" id="KW-1185">Reference proteome</keyword>
<feature type="transmembrane region" description="Helical" evidence="1">
    <location>
        <begin position="20"/>
        <end position="44"/>
    </location>
</feature>
<dbReference type="EMBL" id="JABSTR010000008">
    <property type="protein sequence ID" value="KAH9376436.1"/>
    <property type="molecule type" value="Genomic_DNA"/>
</dbReference>
<evidence type="ECO:0000313" key="2">
    <source>
        <dbReference type="EMBL" id="KAH9376436.1"/>
    </source>
</evidence>
<dbReference type="GO" id="GO:0016485">
    <property type="term" value="P:protein processing"/>
    <property type="evidence" value="ECO:0007669"/>
    <property type="project" value="TreeGrafter"/>
</dbReference>